<comment type="similarity">
    <text evidence="1">Belongs to the sigma-70 factor family. ECF subfamily.</text>
</comment>
<proteinExistence type="inferred from homology"/>
<dbReference type="Pfam" id="PF04542">
    <property type="entry name" value="Sigma70_r2"/>
    <property type="match status" value="1"/>
</dbReference>
<evidence type="ECO:0000259" key="6">
    <source>
        <dbReference type="Pfam" id="PF04542"/>
    </source>
</evidence>
<dbReference type="EMBL" id="PFBA01000008">
    <property type="protein sequence ID" value="PIT92789.1"/>
    <property type="molecule type" value="Genomic_DNA"/>
</dbReference>
<evidence type="ECO:0000313" key="9">
    <source>
        <dbReference type="Proteomes" id="UP000228635"/>
    </source>
</evidence>
<evidence type="ECO:0000259" key="7">
    <source>
        <dbReference type="Pfam" id="PF08281"/>
    </source>
</evidence>
<dbReference type="PANTHER" id="PTHR43133:SF8">
    <property type="entry name" value="RNA POLYMERASE SIGMA FACTOR HI_1459-RELATED"/>
    <property type="match status" value="1"/>
</dbReference>
<keyword evidence="5" id="KW-0804">Transcription</keyword>
<dbReference type="Gene3D" id="1.10.1740.10">
    <property type="match status" value="1"/>
</dbReference>
<dbReference type="Proteomes" id="UP000228635">
    <property type="component" value="Unassembled WGS sequence"/>
</dbReference>
<dbReference type="AlphaFoldDB" id="A0A2M6WJ38"/>
<dbReference type="GO" id="GO:0006352">
    <property type="term" value="P:DNA-templated transcription initiation"/>
    <property type="evidence" value="ECO:0007669"/>
    <property type="project" value="InterPro"/>
</dbReference>
<keyword evidence="3" id="KW-0731">Sigma factor</keyword>
<dbReference type="InterPro" id="IPR039425">
    <property type="entry name" value="RNA_pol_sigma-70-like"/>
</dbReference>
<dbReference type="Gene3D" id="1.10.10.10">
    <property type="entry name" value="Winged helix-like DNA-binding domain superfamily/Winged helix DNA-binding domain"/>
    <property type="match status" value="1"/>
</dbReference>
<gene>
    <name evidence="8" type="ORF">COU08_00475</name>
</gene>
<dbReference type="InterPro" id="IPR036388">
    <property type="entry name" value="WH-like_DNA-bd_sf"/>
</dbReference>
<accession>A0A2M6WJ38</accession>
<protein>
    <submittedName>
        <fullName evidence="8">Uncharacterized protein</fullName>
    </submittedName>
</protein>
<dbReference type="Pfam" id="PF08281">
    <property type="entry name" value="Sigma70_r4_2"/>
    <property type="match status" value="1"/>
</dbReference>
<evidence type="ECO:0000313" key="8">
    <source>
        <dbReference type="EMBL" id="PIT92789.1"/>
    </source>
</evidence>
<feature type="domain" description="RNA polymerase sigma factor 70 region 4 type 2" evidence="7">
    <location>
        <begin position="125"/>
        <end position="171"/>
    </location>
</feature>
<dbReference type="SUPFAM" id="SSF88946">
    <property type="entry name" value="Sigma2 domain of RNA polymerase sigma factors"/>
    <property type="match status" value="1"/>
</dbReference>
<dbReference type="InterPro" id="IPR013325">
    <property type="entry name" value="RNA_pol_sigma_r2"/>
</dbReference>
<comment type="caution">
    <text evidence="8">The sequence shown here is derived from an EMBL/GenBank/DDBJ whole genome shotgun (WGS) entry which is preliminary data.</text>
</comment>
<evidence type="ECO:0000256" key="2">
    <source>
        <dbReference type="ARBA" id="ARBA00023015"/>
    </source>
</evidence>
<evidence type="ECO:0000256" key="1">
    <source>
        <dbReference type="ARBA" id="ARBA00010641"/>
    </source>
</evidence>
<organism evidence="8 9">
    <name type="scientific">Candidatus Harrisonbacteria bacterium CG10_big_fil_rev_8_21_14_0_10_42_17</name>
    <dbReference type="NCBI Taxonomy" id="1974584"/>
    <lineage>
        <taxon>Bacteria</taxon>
        <taxon>Candidatus Harrisoniibacteriota</taxon>
    </lineage>
</organism>
<dbReference type="SUPFAM" id="SSF88659">
    <property type="entry name" value="Sigma3 and sigma4 domains of RNA polymerase sigma factors"/>
    <property type="match status" value="1"/>
</dbReference>
<sequence>MRFVNEQQLDLPVLIKESARGNRETFRVLFEHLQDRLFRYSLSRVTSREDALDVVQESFVDLWRALSRFRYRSEEEFYGFVFTIVKRRLVKYYRARRNSVPLDDTFIDENFFLPREDYRYLNQWITHLKPVHQEILRLRYWSDLSFKDIAVTLAMSEGAAKVSHHRALKKLTFFAQQHESYSRRTTETFTD</sequence>
<dbReference type="GO" id="GO:0003677">
    <property type="term" value="F:DNA binding"/>
    <property type="evidence" value="ECO:0007669"/>
    <property type="project" value="UniProtKB-KW"/>
</dbReference>
<dbReference type="NCBIfam" id="TIGR02937">
    <property type="entry name" value="sigma70-ECF"/>
    <property type="match status" value="1"/>
</dbReference>
<evidence type="ECO:0000256" key="5">
    <source>
        <dbReference type="ARBA" id="ARBA00023163"/>
    </source>
</evidence>
<reference evidence="9" key="1">
    <citation type="submission" date="2017-09" db="EMBL/GenBank/DDBJ databases">
        <title>Depth-based differentiation of microbial function through sediment-hosted aquifers and enrichment of novel symbionts in the deep terrestrial subsurface.</title>
        <authorList>
            <person name="Probst A.J."/>
            <person name="Ladd B."/>
            <person name="Jarett J.K."/>
            <person name="Geller-Mcgrath D.E."/>
            <person name="Sieber C.M.K."/>
            <person name="Emerson J.B."/>
            <person name="Anantharaman K."/>
            <person name="Thomas B.C."/>
            <person name="Malmstrom R."/>
            <person name="Stieglmeier M."/>
            <person name="Klingl A."/>
            <person name="Woyke T."/>
            <person name="Ryan C.M."/>
            <person name="Banfield J.F."/>
        </authorList>
    </citation>
    <scope>NUCLEOTIDE SEQUENCE [LARGE SCALE GENOMIC DNA]</scope>
</reference>
<dbReference type="InterPro" id="IPR013249">
    <property type="entry name" value="RNA_pol_sigma70_r4_t2"/>
</dbReference>
<dbReference type="PANTHER" id="PTHR43133">
    <property type="entry name" value="RNA POLYMERASE ECF-TYPE SIGMA FACTO"/>
    <property type="match status" value="1"/>
</dbReference>
<dbReference type="GO" id="GO:0016987">
    <property type="term" value="F:sigma factor activity"/>
    <property type="evidence" value="ECO:0007669"/>
    <property type="project" value="UniProtKB-KW"/>
</dbReference>
<dbReference type="InterPro" id="IPR007627">
    <property type="entry name" value="RNA_pol_sigma70_r2"/>
</dbReference>
<evidence type="ECO:0000256" key="4">
    <source>
        <dbReference type="ARBA" id="ARBA00023125"/>
    </source>
</evidence>
<dbReference type="InterPro" id="IPR013324">
    <property type="entry name" value="RNA_pol_sigma_r3/r4-like"/>
</dbReference>
<dbReference type="InterPro" id="IPR014284">
    <property type="entry name" value="RNA_pol_sigma-70_dom"/>
</dbReference>
<keyword evidence="4" id="KW-0238">DNA-binding</keyword>
<feature type="domain" description="RNA polymerase sigma-70 region 2" evidence="6">
    <location>
        <begin position="29"/>
        <end position="97"/>
    </location>
</feature>
<evidence type="ECO:0000256" key="3">
    <source>
        <dbReference type="ARBA" id="ARBA00023082"/>
    </source>
</evidence>
<keyword evidence="2" id="KW-0805">Transcription regulation</keyword>
<name>A0A2M6WJ38_9BACT</name>